<dbReference type="CDD" id="cd19049">
    <property type="entry name" value="LGIC_TM_anion"/>
    <property type="match status" value="1"/>
</dbReference>
<protein>
    <submittedName>
        <fullName evidence="18">Uncharacterized protein</fullName>
    </submittedName>
</protein>
<accession>A7S5Y7</accession>
<dbReference type="InterPro" id="IPR036734">
    <property type="entry name" value="Neur_chan_lig-bd_sf"/>
</dbReference>
<dbReference type="PROSITE" id="PS00236">
    <property type="entry name" value="NEUROTR_ION_CHANNEL"/>
    <property type="match status" value="1"/>
</dbReference>
<evidence type="ECO:0000256" key="5">
    <source>
        <dbReference type="ARBA" id="ARBA00022989"/>
    </source>
</evidence>
<evidence type="ECO:0000256" key="3">
    <source>
        <dbReference type="ARBA" id="ARBA00022692"/>
    </source>
</evidence>
<keyword evidence="12" id="KW-0628">Postsynaptic cell membrane</keyword>
<keyword evidence="2" id="KW-1003">Cell membrane</keyword>
<dbReference type="OMA" id="CHEQSHI"/>
<evidence type="ECO:0000256" key="8">
    <source>
        <dbReference type="ARBA" id="ARBA00023136"/>
    </source>
</evidence>
<dbReference type="PRINTS" id="PR00253">
    <property type="entry name" value="GABAARECEPTR"/>
</dbReference>
<dbReference type="PhylomeDB" id="A7S5Y7"/>
<keyword evidence="13 15" id="KW-0407">Ion channel</keyword>
<dbReference type="PRINTS" id="PR00252">
    <property type="entry name" value="NRIONCHANNEL"/>
</dbReference>
<dbReference type="Gene3D" id="1.20.58.390">
    <property type="entry name" value="Neurotransmitter-gated ion-channel transmembrane domain"/>
    <property type="match status" value="1"/>
</dbReference>
<dbReference type="InterPro" id="IPR006029">
    <property type="entry name" value="Neurotrans-gated_channel_TM"/>
</dbReference>
<gene>
    <name evidence="18" type="ORF">NEMVEDRAFT_v1g105852</name>
</gene>
<evidence type="ECO:0000259" key="16">
    <source>
        <dbReference type="Pfam" id="PF02931"/>
    </source>
</evidence>
<dbReference type="GO" id="GO:0004888">
    <property type="term" value="F:transmembrane signaling receptor activity"/>
    <property type="evidence" value="ECO:0007669"/>
    <property type="project" value="InterPro"/>
</dbReference>
<feature type="domain" description="Neurotransmitter-gated ion-channel transmembrane" evidence="17">
    <location>
        <begin position="213"/>
        <end position="295"/>
    </location>
</feature>
<keyword evidence="10" id="KW-0325">Glycoprotein</keyword>
<dbReference type="GO" id="GO:0045211">
    <property type="term" value="C:postsynaptic membrane"/>
    <property type="evidence" value="ECO:0007669"/>
    <property type="project" value="UniProtKB-SubCell"/>
</dbReference>
<comment type="subcellular location">
    <subcellularLocation>
        <location evidence="14">Postsynaptic cell membrane</location>
        <topology evidence="14">Multi-pass membrane protein</topology>
    </subcellularLocation>
</comment>
<dbReference type="GO" id="GO:1902476">
    <property type="term" value="P:chloride transmembrane transport"/>
    <property type="evidence" value="ECO:0000318"/>
    <property type="project" value="GO_Central"/>
</dbReference>
<organism evidence="18 19">
    <name type="scientific">Nematostella vectensis</name>
    <name type="common">Starlet sea anemone</name>
    <dbReference type="NCBI Taxonomy" id="45351"/>
    <lineage>
        <taxon>Eukaryota</taxon>
        <taxon>Metazoa</taxon>
        <taxon>Cnidaria</taxon>
        <taxon>Anthozoa</taxon>
        <taxon>Hexacorallia</taxon>
        <taxon>Actiniaria</taxon>
        <taxon>Edwardsiidae</taxon>
        <taxon>Nematostella</taxon>
    </lineage>
</organism>
<dbReference type="Pfam" id="PF02932">
    <property type="entry name" value="Neur_chan_memb"/>
    <property type="match status" value="1"/>
</dbReference>
<keyword evidence="9" id="KW-1015">Disulfide bond</keyword>
<evidence type="ECO:0000256" key="12">
    <source>
        <dbReference type="ARBA" id="ARBA00023257"/>
    </source>
</evidence>
<evidence type="ECO:0000256" key="14">
    <source>
        <dbReference type="ARBA" id="ARBA00034104"/>
    </source>
</evidence>
<dbReference type="InterPro" id="IPR038050">
    <property type="entry name" value="Neuro_actylchol_rec"/>
</dbReference>
<dbReference type="STRING" id="45351.A7S5Y7"/>
<dbReference type="KEGG" id="nve:5512620"/>
<evidence type="ECO:0000256" key="15">
    <source>
        <dbReference type="RuleBase" id="RU000687"/>
    </source>
</evidence>
<keyword evidence="3 15" id="KW-0812">Transmembrane</keyword>
<keyword evidence="7 15" id="KW-0406">Ion transport</keyword>
<evidence type="ECO:0000259" key="17">
    <source>
        <dbReference type="Pfam" id="PF02932"/>
    </source>
</evidence>
<evidence type="ECO:0000256" key="6">
    <source>
        <dbReference type="ARBA" id="ARBA00023018"/>
    </source>
</evidence>
<evidence type="ECO:0000256" key="11">
    <source>
        <dbReference type="ARBA" id="ARBA00023214"/>
    </source>
</evidence>
<dbReference type="SUPFAM" id="SSF63712">
    <property type="entry name" value="Nicotinic receptor ligand binding domain-like"/>
    <property type="match status" value="1"/>
</dbReference>
<evidence type="ECO:0000313" key="18">
    <source>
        <dbReference type="EMBL" id="EDO40889.1"/>
    </source>
</evidence>
<dbReference type="Gene3D" id="2.70.170.10">
    <property type="entry name" value="Neurotransmitter-gated ion-channel ligand-binding domain"/>
    <property type="match status" value="1"/>
</dbReference>
<dbReference type="InterPro" id="IPR006028">
    <property type="entry name" value="GABAA/Glycine_rcpt"/>
</dbReference>
<dbReference type="Proteomes" id="UP000001593">
    <property type="component" value="Unassembled WGS sequence"/>
</dbReference>
<dbReference type="CDD" id="cd18990">
    <property type="entry name" value="LGIC_ECD_GABAAR"/>
    <property type="match status" value="1"/>
</dbReference>
<dbReference type="SUPFAM" id="SSF90112">
    <property type="entry name" value="Neurotransmitter-gated ion-channel transmembrane pore"/>
    <property type="match status" value="1"/>
</dbReference>
<keyword evidence="8 15" id="KW-0472">Membrane</keyword>
<feature type="transmembrane region" description="Helical" evidence="15">
    <location>
        <begin position="271"/>
        <end position="290"/>
    </location>
</feature>
<feature type="domain" description="Neurotransmitter-gated ion-channel ligand-binding" evidence="16">
    <location>
        <begin position="4"/>
        <end position="205"/>
    </location>
</feature>
<dbReference type="InParanoid" id="A7S5Y7"/>
<keyword evidence="1 15" id="KW-0813">Transport</keyword>
<evidence type="ECO:0000256" key="7">
    <source>
        <dbReference type="ARBA" id="ARBA00023065"/>
    </source>
</evidence>
<evidence type="ECO:0000313" key="19">
    <source>
        <dbReference type="Proteomes" id="UP000001593"/>
    </source>
</evidence>
<evidence type="ECO:0000256" key="9">
    <source>
        <dbReference type="ARBA" id="ARBA00023157"/>
    </source>
</evidence>
<reference evidence="18 19" key="1">
    <citation type="journal article" date="2007" name="Science">
        <title>Sea anemone genome reveals ancestral eumetazoan gene repertoire and genomic organization.</title>
        <authorList>
            <person name="Putnam N.H."/>
            <person name="Srivastava M."/>
            <person name="Hellsten U."/>
            <person name="Dirks B."/>
            <person name="Chapman J."/>
            <person name="Salamov A."/>
            <person name="Terry A."/>
            <person name="Shapiro H."/>
            <person name="Lindquist E."/>
            <person name="Kapitonov V.V."/>
            <person name="Jurka J."/>
            <person name="Genikhovich G."/>
            <person name="Grigoriev I.V."/>
            <person name="Lucas S.M."/>
            <person name="Steele R.E."/>
            <person name="Finnerty J.R."/>
            <person name="Technau U."/>
            <person name="Martindale M.Q."/>
            <person name="Rokhsar D.S."/>
        </authorList>
    </citation>
    <scope>NUCLEOTIDE SEQUENCE [LARGE SCALE GENOMIC DNA]</scope>
    <source>
        <strain evidence="19">CH2 X CH6</strain>
    </source>
</reference>
<feature type="transmembrane region" description="Helical" evidence="15">
    <location>
        <begin position="206"/>
        <end position="230"/>
    </location>
</feature>
<dbReference type="Pfam" id="PF02931">
    <property type="entry name" value="Neur_chan_LBD"/>
    <property type="match status" value="1"/>
</dbReference>
<proteinExistence type="inferred from homology"/>
<dbReference type="AlphaFoldDB" id="A7S5Y7"/>
<dbReference type="eggNOG" id="KOG3643">
    <property type="taxonomic scope" value="Eukaryota"/>
</dbReference>
<dbReference type="InterPro" id="IPR006202">
    <property type="entry name" value="Neur_chan_lig-bd"/>
</dbReference>
<keyword evidence="6" id="KW-0770">Synapse</keyword>
<keyword evidence="5 15" id="KW-1133">Transmembrane helix</keyword>
<dbReference type="HOGENOM" id="CLU_010920_3_1_1"/>
<dbReference type="FunFam" id="1.20.58.390:FF:000098">
    <property type="entry name" value="Predicted protein"/>
    <property type="match status" value="1"/>
</dbReference>
<dbReference type="EMBL" id="DS469585">
    <property type="protein sequence ID" value="EDO40889.1"/>
    <property type="molecule type" value="Genomic_DNA"/>
</dbReference>
<evidence type="ECO:0000256" key="2">
    <source>
        <dbReference type="ARBA" id="ARBA00022475"/>
    </source>
</evidence>
<keyword evidence="11" id="KW-0868">Chloride</keyword>
<keyword evidence="19" id="KW-1185">Reference proteome</keyword>
<sequence length="304" mass="35103">TKRLHSMLEGYESKIRPNYQGDPVEILIDISVASFGNLQEADMKFSLDMFFRQSWHDPRLRHNMNETMTLTTGTKHPADFVWVPDTVFVDASHAYMHNVMVANHKLDVTPGGRVFWGTRATLIARCHMNLRRYPMDEQTCNLSIISYAYPVRHLLYRWKNSPGIKVLDGEMSQFYMTRITTSLRNEIYVAGEYSVLKASFTFQRRVGFYLIQIYIPCMAIVFVAWMSLWVDRRATPARVSLCITTLLTIATIWGNVNASMPRVSYVKSIDIYLMTSFTFVLGTLLEYIVIMNKGHPKVTRAVLK</sequence>
<dbReference type="InterPro" id="IPR018000">
    <property type="entry name" value="Neurotransmitter_ion_chnl_CS"/>
</dbReference>
<name>A7S5Y7_NEMVE</name>
<dbReference type="GO" id="GO:0005231">
    <property type="term" value="F:excitatory extracellular ligand-gated monoatomic ion channel activity"/>
    <property type="evidence" value="ECO:0000318"/>
    <property type="project" value="GO_Central"/>
</dbReference>
<dbReference type="InterPro" id="IPR036719">
    <property type="entry name" value="Neuro-gated_channel_TM_sf"/>
</dbReference>
<evidence type="ECO:0000256" key="13">
    <source>
        <dbReference type="ARBA" id="ARBA00023303"/>
    </source>
</evidence>
<evidence type="ECO:0000256" key="4">
    <source>
        <dbReference type="ARBA" id="ARBA00022729"/>
    </source>
</evidence>
<dbReference type="FunFam" id="2.70.170.10:FF:000003">
    <property type="entry name" value="Putative gamma-aminobutyric acid receptor subunit gamma-2"/>
    <property type="match status" value="1"/>
</dbReference>
<dbReference type="PANTHER" id="PTHR18945">
    <property type="entry name" value="NEUROTRANSMITTER GATED ION CHANNEL"/>
    <property type="match status" value="1"/>
</dbReference>
<evidence type="ECO:0000256" key="1">
    <source>
        <dbReference type="ARBA" id="ARBA00022448"/>
    </source>
</evidence>
<feature type="transmembrane region" description="Helical" evidence="15">
    <location>
        <begin position="237"/>
        <end position="256"/>
    </location>
</feature>
<feature type="non-terminal residue" evidence="18">
    <location>
        <position position="304"/>
    </location>
</feature>
<dbReference type="NCBIfam" id="TIGR00860">
    <property type="entry name" value="LIC"/>
    <property type="match status" value="1"/>
</dbReference>
<evidence type="ECO:0000256" key="10">
    <source>
        <dbReference type="ARBA" id="ARBA00023180"/>
    </source>
</evidence>
<dbReference type="InterPro" id="IPR006201">
    <property type="entry name" value="Neur_channel"/>
</dbReference>
<comment type="caution">
    <text evidence="15">Lacks conserved residue(s) required for the propagation of feature annotation.</text>
</comment>
<keyword evidence="4" id="KW-0732">Signal</keyword>
<comment type="similarity">
    <text evidence="15">Belongs to the ligand-gated ion channel (TC 1.A.9) family.</text>
</comment>